<dbReference type="InterPro" id="IPR023214">
    <property type="entry name" value="HAD_sf"/>
</dbReference>
<dbReference type="GO" id="GO:0043682">
    <property type="term" value="F:P-type divalent copper transporter activity"/>
    <property type="evidence" value="ECO:0007669"/>
    <property type="project" value="TreeGrafter"/>
</dbReference>
<dbReference type="PATRIC" id="fig|1434109.4.peg.350"/>
<dbReference type="AlphaFoldDB" id="A0A0E3LKH8"/>
<dbReference type="EC" id="3.6.3.-" evidence="2"/>
<dbReference type="Proteomes" id="UP000033038">
    <property type="component" value="Chromosome"/>
</dbReference>
<dbReference type="SUPFAM" id="SSF56784">
    <property type="entry name" value="HAD-like"/>
    <property type="match status" value="1"/>
</dbReference>
<organism evidence="2 3">
    <name type="scientific">Methanosarcina barkeri str. Wiesmoor</name>
    <dbReference type="NCBI Taxonomy" id="1434109"/>
    <lineage>
        <taxon>Archaea</taxon>
        <taxon>Methanobacteriati</taxon>
        <taxon>Methanobacteriota</taxon>
        <taxon>Stenosarchaea group</taxon>
        <taxon>Methanomicrobia</taxon>
        <taxon>Methanosarcinales</taxon>
        <taxon>Methanosarcinaceae</taxon>
        <taxon>Methanosarcina</taxon>
    </lineage>
</organism>
<keyword evidence="2" id="KW-0378">Hydrolase</keyword>
<dbReference type="GO" id="GO:0016020">
    <property type="term" value="C:membrane"/>
    <property type="evidence" value="ECO:0007669"/>
    <property type="project" value="TreeGrafter"/>
</dbReference>
<accession>A0A0E3LKH8</accession>
<dbReference type="PANTHER" id="PTHR43520:SF8">
    <property type="entry name" value="P-TYPE CU(+) TRANSPORTER"/>
    <property type="match status" value="1"/>
</dbReference>
<dbReference type="EMBL" id="CP009526">
    <property type="protein sequence ID" value="AKB49546.1"/>
    <property type="molecule type" value="Genomic_DNA"/>
</dbReference>
<dbReference type="InterPro" id="IPR036412">
    <property type="entry name" value="HAD-like_sf"/>
</dbReference>
<evidence type="ECO:0000256" key="1">
    <source>
        <dbReference type="ARBA" id="ARBA00022967"/>
    </source>
</evidence>
<dbReference type="RefSeq" id="WP_011305736.1">
    <property type="nucleotide sequence ID" value="NZ_CP009526.1"/>
</dbReference>
<reference evidence="2 3" key="1">
    <citation type="submission" date="2014-07" db="EMBL/GenBank/DDBJ databases">
        <title>Methanogenic archaea and the global carbon cycle.</title>
        <authorList>
            <person name="Henriksen J.R."/>
            <person name="Luke J."/>
            <person name="Reinhart S."/>
            <person name="Benedict M.N."/>
            <person name="Youngblut N.D."/>
            <person name="Metcalf M.E."/>
            <person name="Whitaker R.J."/>
            <person name="Metcalf W.W."/>
        </authorList>
    </citation>
    <scope>NUCLEOTIDE SEQUENCE [LARGE SCALE GENOMIC DNA]</scope>
    <source>
        <strain evidence="2 3">Wiesmoor</strain>
    </source>
</reference>
<dbReference type="Gene3D" id="3.40.50.1000">
    <property type="entry name" value="HAD superfamily/HAD-like"/>
    <property type="match status" value="1"/>
</dbReference>
<protein>
    <submittedName>
        <fullName evidence="2">Soluble P-type ATPase-like phosphatase</fullName>
        <ecNumber evidence="2">3.6.3.-</ecNumber>
    </submittedName>
</protein>
<name>A0A0E3LKH8_METBA</name>
<proteinExistence type="predicted"/>
<dbReference type="GO" id="GO:0055070">
    <property type="term" value="P:copper ion homeostasis"/>
    <property type="evidence" value="ECO:0007669"/>
    <property type="project" value="TreeGrafter"/>
</dbReference>
<keyword evidence="1" id="KW-1278">Translocase</keyword>
<gene>
    <name evidence="2" type="ORF">MSBRW_0293</name>
</gene>
<sequence>MSKRIAVVFDSAGTLLHMYRVAKEASTGNILENIESTAIVAQKNGCGLVVLNAESDILLSSRKDMSLFEFIKEYRVSIGIGCSKGNFTPEIACDILKGTSPRMGDIHDVLEAVTSHCPNVFYLAAGLIVDSQARSVPYILSTGGHVFSTTLQTIQALHSMKVDTYIASGDSLFALMQLAEFINIPQERVFAFSNTIMKEKVVLELKQKYDKVVMVGDGINDILAFRAADLGVMTTQQGDKRPTKLREAADVIIDNIIKVVDVVKVL</sequence>
<dbReference type="PANTHER" id="PTHR43520">
    <property type="entry name" value="ATP7, ISOFORM B"/>
    <property type="match status" value="1"/>
</dbReference>
<dbReference type="Pfam" id="PF00702">
    <property type="entry name" value="Hydrolase"/>
    <property type="match status" value="1"/>
</dbReference>
<dbReference type="HOGENOM" id="CLU_1052165_0_0_2"/>
<dbReference type="GO" id="GO:0005507">
    <property type="term" value="F:copper ion binding"/>
    <property type="evidence" value="ECO:0007669"/>
    <property type="project" value="TreeGrafter"/>
</dbReference>
<dbReference type="GO" id="GO:0016787">
    <property type="term" value="F:hydrolase activity"/>
    <property type="evidence" value="ECO:0007669"/>
    <property type="project" value="UniProtKB-KW"/>
</dbReference>
<evidence type="ECO:0000313" key="2">
    <source>
        <dbReference type="EMBL" id="AKB49546.1"/>
    </source>
</evidence>
<dbReference type="GeneID" id="24821691"/>
<dbReference type="KEGG" id="mbw:MSBRW_0293"/>
<evidence type="ECO:0000313" key="3">
    <source>
        <dbReference type="Proteomes" id="UP000033038"/>
    </source>
</evidence>